<evidence type="ECO:0000256" key="2">
    <source>
        <dbReference type="ARBA" id="ARBA00006027"/>
    </source>
</evidence>
<keyword evidence="5" id="KW-0063">Aspartyl esterase</keyword>
<evidence type="ECO:0008006" key="10">
    <source>
        <dbReference type="Google" id="ProtNLM"/>
    </source>
</evidence>
<organism evidence="8 9">
    <name type="scientific">Thlaspi arvense</name>
    <name type="common">Field penny-cress</name>
    <dbReference type="NCBI Taxonomy" id="13288"/>
    <lineage>
        <taxon>Eukaryota</taxon>
        <taxon>Viridiplantae</taxon>
        <taxon>Streptophyta</taxon>
        <taxon>Embryophyta</taxon>
        <taxon>Tracheophyta</taxon>
        <taxon>Spermatophyta</taxon>
        <taxon>Magnoliopsida</taxon>
        <taxon>eudicotyledons</taxon>
        <taxon>Gunneridae</taxon>
        <taxon>Pentapetalae</taxon>
        <taxon>rosids</taxon>
        <taxon>malvids</taxon>
        <taxon>Brassicales</taxon>
        <taxon>Brassicaceae</taxon>
        <taxon>Thlaspideae</taxon>
        <taxon>Thlaspi</taxon>
    </lineage>
</organism>
<evidence type="ECO:0000256" key="1">
    <source>
        <dbReference type="ARBA" id="ARBA00005184"/>
    </source>
</evidence>
<proteinExistence type="inferred from homology"/>
<dbReference type="InterPro" id="IPR011050">
    <property type="entry name" value="Pectin_lyase_fold/virulence"/>
</dbReference>
<dbReference type="AlphaFoldDB" id="A0AAU9RX30"/>
<evidence type="ECO:0000259" key="6">
    <source>
        <dbReference type="Pfam" id="PF01095"/>
    </source>
</evidence>
<comment type="similarity">
    <text evidence="2">In the N-terminal section; belongs to the PMEI family.</text>
</comment>
<dbReference type="SUPFAM" id="SSF101148">
    <property type="entry name" value="Plant invertase/pectin methylesterase inhibitor"/>
    <property type="match status" value="1"/>
</dbReference>
<dbReference type="GO" id="GO:0030599">
    <property type="term" value="F:pectinesterase activity"/>
    <property type="evidence" value="ECO:0007669"/>
    <property type="project" value="InterPro"/>
</dbReference>
<dbReference type="InterPro" id="IPR035513">
    <property type="entry name" value="Invertase/methylesterase_inhib"/>
</dbReference>
<dbReference type="Pfam" id="PF01095">
    <property type="entry name" value="Pectinesterase"/>
    <property type="match status" value="2"/>
</dbReference>
<dbReference type="EMBL" id="OU466859">
    <property type="protein sequence ID" value="CAH2053728.1"/>
    <property type="molecule type" value="Genomic_DNA"/>
</dbReference>
<gene>
    <name evidence="8" type="ORF">TAV2_LOCUS11160</name>
</gene>
<dbReference type="GO" id="GO:0042545">
    <property type="term" value="P:cell wall modification"/>
    <property type="evidence" value="ECO:0007669"/>
    <property type="project" value="InterPro"/>
</dbReference>
<dbReference type="PANTHER" id="PTHR31707">
    <property type="entry name" value="PECTINESTERASE"/>
    <property type="match status" value="1"/>
</dbReference>
<keyword evidence="9" id="KW-1185">Reference proteome</keyword>
<comment type="pathway">
    <text evidence="1">Glycan metabolism; pectin degradation; 2-dehydro-3-deoxy-D-gluconate from pectin: step 1/5.</text>
</comment>
<name>A0AAU9RX30_THLAR</name>
<dbReference type="Pfam" id="PF04043">
    <property type="entry name" value="PMEI"/>
    <property type="match status" value="1"/>
</dbReference>
<evidence type="ECO:0000259" key="7">
    <source>
        <dbReference type="Pfam" id="PF04043"/>
    </source>
</evidence>
<feature type="domain" description="Pectinesterase catalytic" evidence="6">
    <location>
        <begin position="208"/>
        <end position="254"/>
    </location>
</feature>
<dbReference type="Gene3D" id="1.20.140.40">
    <property type="entry name" value="Invertase/pectin methylesterase inhibitor family protein"/>
    <property type="match status" value="1"/>
</dbReference>
<dbReference type="SUPFAM" id="SSF51126">
    <property type="entry name" value="Pectin lyase-like"/>
    <property type="match status" value="1"/>
</dbReference>
<protein>
    <recommendedName>
        <fullName evidence="10">Pectinesterase</fullName>
    </recommendedName>
</protein>
<feature type="domain" description="Pectinesterase catalytic" evidence="6">
    <location>
        <begin position="75"/>
        <end position="157"/>
    </location>
</feature>
<keyword evidence="4" id="KW-0378">Hydrolase</keyword>
<dbReference type="InterPro" id="IPR000070">
    <property type="entry name" value="Pectinesterase_cat"/>
</dbReference>
<comment type="similarity">
    <text evidence="3">In the C-terminal section; belongs to the pectinesterase family.</text>
</comment>
<dbReference type="Proteomes" id="UP000836841">
    <property type="component" value="Chromosome 3"/>
</dbReference>
<evidence type="ECO:0000256" key="3">
    <source>
        <dbReference type="ARBA" id="ARBA00007786"/>
    </source>
</evidence>
<reference evidence="8 9" key="1">
    <citation type="submission" date="2022-03" db="EMBL/GenBank/DDBJ databases">
        <authorList>
            <person name="Nunn A."/>
            <person name="Chopra R."/>
            <person name="Nunn A."/>
            <person name="Contreras Garrido A."/>
        </authorList>
    </citation>
    <scope>NUCLEOTIDE SEQUENCE [LARGE SCALE GENOMIC DNA]</scope>
</reference>
<evidence type="ECO:0000256" key="4">
    <source>
        <dbReference type="ARBA" id="ARBA00022801"/>
    </source>
</evidence>
<sequence>MEAGDGKNTVNPAKIDDLQTWLSAALTYHETCFDTLDESIPNNNTESAVSQKLRSSMRNSTEFTSNSLAIVAKPHVTVAADGSGDVKTVNEAVATVPLKSNATFVIYVKAGAYVENVLLDKDMWNVMIYGDGKDKTIISGSKNYVDGVKTHETATLGNILLSYYSQKLFNCKCFRCSRQRIHNEGHQNHKHRRTREAPGGCVPAGVEPSKIVYGEYKNSGPGSSVAQRVKWAAYKPVMSDAEAAKFTVASFIRGGDWLPATRVPYQLT</sequence>
<evidence type="ECO:0000313" key="8">
    <source>
        <dbReference type="EMBL" id="CAH2053728.1"/>
    </source>
</evidence>
<accession>A0AAU9RX30</accession>
<dbReference type="Gene3D" id="2.160.20.10">
    <property type="entry name" value="Single-stranded right-handed beta-helix, Pectin lyase-like"/>
    <property type="match status" value="2"/>
</dbReference>
<dbReference type="InterPro" id="IPR012334">
    <property type="entry name" value="Pectin_lyas_fold"/>
</dbReference>
<evidence type="ECO:0000313" key="9">
    <source>
        <dbReference type="Proteomes" id="UP000836841"/>
    </source>
</evidence>
<feature type="domain" description="Pectinesterase inhibitor" evidence="7">
    <location>
        <begin position="12"/>
        <end position="70"/>
    </location>
</feature>
<dbReference type="CDD" id="cd15798">
    <property type="entry name" value="PMEI-like_3"/>
    <property type="match status" value="1"/>
</dbReference>
<dbReference type="InterPro" id="IPR006501">
    <property type="entry name" value="Pectinesterase_inhib_dom"/>
</dbReference>
<dbReference type="GO" id="GO:0004857">
    <property type="term" value="F:enzyme inhibitor activity"/>
    <property type="evidence" value="ECO:0007669"/>
    <property type="project" value="InterPro"/>
</dbReference>
<evidence type="ECO:0000256" key="5">
    <source>
        <dbReference type="ARBA" id="ARBA00023085"/>
    </source>
</evidence>